<organism evidence="1 2">
    <name type="scientific">Paenibacillus yanchengensis</name>
    <dbReference type="NCBI Taxonomy" id="2035833"/>
    <lineage>
        <taxon>Bacteria</taxon>
        <taxon>Bacillati</taxon>
        <taxon>Bacillota</taxon>
        <taxon>Bacilli</taxon>
        <taxon>Bacillales</taxon>
        <taxon>Paenibacillaceae</taxon>
        <taxon>Paenibacillus</taxon>
    </lineage>
</organism>
<protein>
    <submittedName>
        <fullName evidence="1">Uncharacterized protein</fullName>
    </submittedName>
</protein>
<accession>A0ABW4YHQ2</accession>
<gene>
    <name evidence="1" type="ORF">ACFSJH_05975</name>
</gene>
<evidence type="ECO:0000313" key="2">
    <source>
        <dbReference type="Proteomes" id="UP001597362"/>
    </source>
</evidence>
<dbReference type="Proteomes" id="UP001597362">
    <property type="component" value="Unassembled WGS sequence"/>
</dbReference>
<dbReference type="EMBL" id="JBHUHO010000014">
    <property type="protein sequence ID" value="MFD2115280.1"/>
    <property type="molecule type" value="Genomic_DNA"/>
</dbReference>
<keyword evidence="2" id="KW-1185">Reference proteome</keyword>
<dbReference type="RefSeq" id="WP_377770309.1">
    <property type="nucleotide sequence ID" value="NZ_JBHUHO010000014.1"/>
</dbReference>
<comment type="caution">
    <text evidence="1">The sequence shown here is derived from an EMBL/GenBank/DDBJ whole genome shotgun (WGS) entry which is preliminary data.</text>
</comment>
<evidence type="ECO:0000313" key="1">
    <source>
        <dbReference type="EMBL" id="MFD2115280.1"/>
    </source>
</evidence>
<proteinExistence type="predicted"/>
<sequence length="40" mass="4527">MKVIRIKYHSEKNKRIMPQPGAEILTVLGCLTFLDSVPSL</sequence>
<name>A0ABW4YHQ2_9BACL</name>
<reference evidence="2" key="1">
    <citation type="journal article" date="2019" name="Int. J. Syst. Evol. Microbiol.">
        <title>The Global Catalogue of Microorganisms (GCM) 10K type strain sequencing project: providing services to taxonomists for standard genome sequencing and annotation.</title>
        <authorList>
            <consortium name="The Broad Institute Genomics Platform"/>
            <consortium name="The Broad Institute Genome Sequencing Center for Infectious Disease"/>
            <person name="Wu L."/>
            <person name="Ma J."/>
        </authorList>
    </citation>
    <scope>NUCLEOTIDE SEQUENCE [LARGE SCALE GENOMIC DNA]</scope>
    <source>
        <strain evidence="2">GH52</strain>
    </source>
</reference>